<protein>
    <submittedName>
        <fullName evidence="1">Uncharacterized protein</fullName>
    </submittedName>
</protein>
<gene>
    <name evidence="1" type="ORF">SRB5_70530</name>
</gene>
<keyword evidence="2" id="KW-1185">Reference proteome</keyword>
<proteinExistence type="predicted"/>
<reference evidence="1 2" key="1">
    <citation type="submission" date="2019-10" db="EMBL/GenBank/DDBJ databases">
        <title>Streptomyces smaragdinus sp. nov. and Streptomyces fabii sp. nov., isolated from the gut of fungus growing-termite Macrotermes natalensis.</title>
        <authorList>
            <person name="Schwitalla J."/>
            <person name="Benndorf R."/>
            <person name="Martin K."/>
            <person name="De Beer W."/>
            <person name="Kaster A.-K."/>
            <person name="Vollmers J."/>
            <person name="Poulsen M."/>
            <person name="Beemelmanns C."/>
        </authorList>
    </citation>
    <scope>NUCLEOTIDE SEQUENCE [LARGE SCALE GENOMIC DNA]</scope>
    <source>
        <strain evidence="1 2">RB5</strain>
    </source>
</reference>
<name>A0A7K0CTR7_9ACTN</name>
<organism evidence="1 2">
    <name type="scientific">Streptomyces smaragdinus</name>
    <dbReference type="NCBI Taxonomy" id="2585196"/>
    <lineage>
        <taxon>Bacteria</taxon>
        <taxon>Bacillati</taxon>
        <taxon>Actinomycetota</taxon>
        <taxon>Actinomycetes</taxon>
        <taxon>Kitasatosporales</taxon>
        <taxon>Streptomycetaceae</taxon>
        <taxon>Streptomyces</taxon>
    </lineage>
</organism>
<accession>A0A7K0CTR7</accession>
<dbReference type="AlphaFoldDB" id="A0A7K0CTR7"/>
<comment type="caution">
    <text evidence="1">The sequence shown here is derived from an EMBL/GenBank/DDBJ whole genome shotgun (WGS) entry which is preliminary data.</text>
</comment>
<dbReference type="AntiFam" id="ANF00226">
    <property type="entry name" value="Shadow ORF (opposite pknB)"/>
</dbReference>
<dbReference type="EMBL" id="WEGJ01000077">
    <property type="protein sequence ID" value="MQY16850.1"/>
    <property type="molecule type" value="Genomic_DNA"/>
</dbReference>
<dbReference type="Proteomes" id="UP000466345">
    <property type="component" value="Unassembled WGS sequence"/>
</dbReference>
<sequence>MQDAQGRGVGERDFSGEEFVEDDAERVEVGVRAHRAAHRLLRGHVRGAADGDAGAGEAGGVDVEDGGDAEVQDGEVALGADHDVAGLEVAVDDRDGVHGGEDRAELGGHGGGPVAGVRLVLGEVVGEVGALNVLHDEVQLVAVGPRVVHGDQPRMPDAGGDPAFAQEAAAQVAGLGAVGRARVEQLDGDAAFEGVVVALPDLAHAALADERGELVTARDDPSVHRRPSWSRRRRSLSSSSSACTAAIRGWGAGAAFGVRWRRMSTVR</sequence>
<evidence type="ECO:0000313" key="1">
    <source>
        <dbReference type="EMBL" id="MQY16850.1"/>
    </source>
</evidence>
<evidence type="ECO:0000313" key="2">
    <source>
        <dbReference type="Proteomes" id="UP000466345"/>
    </source>
</evidence>